<accession>A0A085M4M4</accession>
<gene>
    <name evidence="1" type="ORF">M513_07015</name>
</gene>
<protein>
    <submittedName>
        <fullName evidence="1">Uncharacterized protein</fullName>
    </submittedName>
</protein>
<evidence type="ECO:0000313" key="1">
    <source>
        <dbReference type="EMBL" id="KFD52170.1"/>
    </source>
</evidence>
<dbReference type="Proteomes" id="UP000030764">
    <property type="component" value="Unassembled WGS sequence"/>
</dbReference>
<sequence length="132" mass="14856">MIRCVTLRKVSEAELNTILNLGDGSGESLEELIVCVADRSALDMKALKRERKRRKTQALMLTYDTYVKHAVEELCCPIDVYATSGCYHSFKLLLFTSPANKQTLDEPFTISCTKTSASVQNCMTRQMATEHE</sequence>
<dbReference type="AlphaFoldDB" id="A0A085M4M4"/>
<organism evidence="1 2">
    <name type="scientific">Trichuris suis</name>
    <name type="common">pig whipworm</name>
    <dbReference type="NCBI Taxonomy" id="68888"/>
    <lineage>
        <taxon>Eukaryota</taxon>
        <taxon>Metazoa</taxon>
        <taxon>Ecdysozoa</taxon>
        <taxon>Nematoda</taxon>
        <taxon>Enoplea</taxon>
        <taxon>Dorylaimia</taxon>
        <taxon>Trichinellida</taxon>
        <taxon>Trichuridae</taxon>
        <taxon>Trichuris</taxon>
    </lineage>
</organism>
<name>A0A085M4M4_9BILA</name>
<evidence type="ECO:0000313" key="2">
    <source>
        <dbReference type="Proteomes" id="UP000030764"/>
    </source>
</evidence>
<dbReference type="EMBL" id="KL363231">
    <property type="protein sequence ID" value="KFD52170.1"/>
    <property type="molecule type" value="Genomic_DNA"/>
</dbReference>
<proteinExistence type="predicted"/>
<keyword evidence="2" id="KW-1185">Reference proteome</keyword>
<reference evidence="1 2" key="1">
    <citation type="journal article" date="2014" name="Nat. Genet.">
        <title>Genome and transcriptome of the porcine whipworm Trichuris suis.</title>
        <authorList>
            <person name="Jex A.R."/>
            <person name="Nejsum P."/>
            <person name="Schwarz E.M."/>
            <person name="Hu L."/>
            <person name="Young N.D."/>
            <person name="Hall R.S."/>
            <person name="Korhonen P.K."/>
            <person name="Liao S."/>
            <person name="Thamsborg S."/>
            <person name="Xia J."/>
            <person name="Xu P."/>
            <person name="Wang S."/>
            <person name="Scheerlinck J.P."/>
            <person name="Hofmann A."/>
            <person name="Sternberg P.W."/>
            <person name="Wang J."/>
            <person name="Gasser R.B."/>
        </authorList>
    </citation>
    <scope>NUCLEOTIDE SEQUENCE [LARGE SCALE GENOMIC DNA]</scope>
    <source>
        <strain evidence="1">DCEP-RM93M</strain>
    </source>
</reference>